<evidence type="ECO:0000313" key="34">
    <source>
        <dbReference type="EMBL" id="KZZ97768.1"/>
    </source>
</evidence>
<dbReference type="SMART" id="SM00382">
    <property type="entry name" value="AAA"/>
    <property type="match status" value="1"/>
</dbReference>
<keyword evidence="10" id="KW-0547">Nucleotide-binding</keyword>
<dbReference type="GO" id="GO:0046872">
    <property type="term" value="F:metal ion binding"/>
    <property type="evidence" value="ECO:0007669"/>
    <property type="project" value="UniProtKB-UniRule"/>
</dbReference>
<dbReference type="CDD" id="cd01582">
    <property type="entry name" value="Homoaconitase"/>
    <property type="match status" value="1"/>
</dbReference>
<dbReference type="PRINTS" id="PR00415">
    <property type="entry name" value="ACONITASE"/>
</dbReference>
<dbReference type="InterPro" id="IPR001030">
    <property type="entry name" value="Acoase/IPM_deHydtase_lsu_aba"/>
</dbReference>
<dbReference type="GO" id="GO:0016887">
    <property type="term" value="F:ATP hydrolysis activity"/>
    <property type="evidence" value="ECO:0007669"/>
    <property type="project" value="RHEA"/>
</dbReference>
<dbReference type="InterPro" id="IPR018136">
    <property type="entry name" value="Aconitase_4Fe-4S_BS"/>
</dbReference>
<dbReference type="OrthoDB" id="10262323at2759"/>
<dbReference type="Gene3D" id="1.10.8.60">
    <property type="match status" value="1"/>
</dbReference>
<evidence type="ECO:0000256" key="2">
    <source>
        <dbReference type="ARBA" id="ARBA00004123"/>
    </source>
</evidence>
<dbReference type="GO" id="GO:0005524">
    <property type="term" value="F:ATP binding"/>
    <property type="evidence" value="ECO:0007669"/>
    <property type="project" value="UniProtKB-KW"/>
</dbReference>
<evidence type="ECO:0000256" key="31">
    <source>
        <dbReference type="RuleBase" id="RU362038"/>
    </source>
</evidence>
<keyword evidence="11" id="KW-0227">DNA damage</keyword>
<sequence length="1259" mass="135693">MIIADSLWRVAPLPRRLHAHVPAAPSFVRPFHVSRIAPASNIFHSQHEELQKNNVLSTLETSAAKVPQTLVEKIVQKYAVGLPSGKYVKAGDYVTISPYKCMTHDNSWPVALKFMSIGASKLRDPRQIVMTLDHDVQNKSEKNLQKYQQIESFAKSHGVDFYPAGRGIGHQIMVEEGFAWPGTLVVASDSHSNMYGGIGCLGTPVVRTDAASIWATGKTWWQIPPIAKVTLRGVLPPGVSGKDVIVALCGLFAKDDVLNHAIEFTGPEETMRSLSVDDRLTIANMTTEWGALAGLFPVDSVLKGWLRGKATTAAMFGGSPVPGLETKAAQNFTHPILEKLFENPVAADKNAKYSKELFLDLSTLSPYVAGPNSVKVASPLAELEKQDIKVNKAYLVSCTNSRASDIAAAAKVFKDAAAKNGGKVPHVAEGVKLYIAAASLPEQHAAEEAGDWQTLIDAGAETLPAGCGPCIGLGTGLLEPGEVGISATNRNFKGRMGSTEAKAYLASPEVVAASALSGKISASGVYKTPEGWNGVVHGQGDGIPEEQRMLTTEEALDKIVGQLDDLLAAGASFESAAPTESETSKSGDEGLTEVYPGFPEQVSGEIIFCDADNINTDGIYPGKYTYQDNVPKETMAEVCMSNYDTAFKDIARQGDILVTGYNFGCGSSREQAATAILAKQIPLVVSGSFGNIFSRNSINNALMGLEVPQLVARLRETFGEKVPTRRTGWKLTWDVRRSQITVDEGNGKEPWTQKVGELPPNVQEIIARGGLEKQPYGDSLKQCLQAISTISESRELRGLNLIAAHSHIRGLGVDPDTLNPSASAQGLVGQEKARKAAAIILQMVKDGKIAGRAVLVAGPPSTGKTAIAMGMAQSLGPDVPFTMVASTEIFSLEMSKTEALAQAFRKSIGVRIKEETEIIEGEVVEIQIDRSLTGGNKQGKLTIKTTDMETVYDMGTKMIDAMTKERVMAGDVISIDKASGKITKLGRSYARSRDYDAMGADTKFVQCPEGELQVRKEVVHTVSLHEIDVINSRTQGFLALFSGDTGEIRSEVRDQINTKVAEWKEEGKAEIIPGVLFIDEVHMLDIECFSYINRALEAELAPIVIMASNRGNARIRGTDYRSPHGLPLDFLDRVVIVSTQSYSSEEISQILSIRAQEEEIDLTPDALAFLTKVGKENGLRYASNIIATSTLLSQKRKAREVGIEDVTRSFSLFLDPVRSVQFVSNSEKRLIGEEGQVDFSVVSGPGPQAAPAGEAMDLS</sequence>
<proteinExistence type="inferred from homology"/>
<dbReference type="GO" id="GO:0051539">
    <property type="term" value="F:4 iron, 4 sulfur cluster binding"/>
    <property type="evidence" value="ECO:0007669"/>
    <property type="project" value="UniProtKB-UniRule"/>
</dbReference>
<dbReference type="Pfam" id="PF00694">
    <property type="entry name" value="Aconitase_C"/>
    <property type="match status" value="1"/>
</dbReference>
<dbReference type="InterPro" id="IPR000573">
    <property type="entry name" value="AconitaseA/IPMdHydase_ssu_swvl"/>
</dbReference>
<keyword evidence="16 31" id="KW-0809">Transit peptide</keyword>
<dbReference type="GO" id="GO:0031011">
    <property type="term" value="C:Ino80 complex"/>
    <property type="evidence" value="ECO:0007669"/>
    <property type="project" value="UniProtKB-ARBA"/>
</dbReference>
<dbReference type="Pfam" id="PF06068">
    <property type="entry name" value="TIP49"/>
    <property type="match status" value="1"/>
</dbReference>
<evidence type="ECO:0000256" key="1">
    <source>
        <dbReference type="ARBA" id="ARBA00003422"/>
    </source>
</evidence>
<dbReference type="Gene3D" id="2.40.50.360">
    <property type="entry name" value="RuvB-like helicase, domain II"/>
    <property type="match status" value="1"/>
</dbReference>
<dbReference type="GO" id="GO:0003678">
    <property type="term" value="F:DNA helicase activity"/>
    <property type="evidence" value="ECO:0007669"/>
    <property type="project" value="UniProtKB-EC"/>
</dbReference>
<dbReference type="VEuPathDB" id="FungiDB:AAP_00029"/>
<keyword evidence="8 31" id="KW-0028">Amino-acid biosynthesis</keyword>
<evidence type="ECO:0000256" key="9">
    <source>
        <dbReference type="ARBA" id="ARBA00022723"/>
    </source>
</evidence>
<evidence type="ECO:0000256" key="8">
    <source>
        <dbReference type="ARBA" id="ARBA00022605"/>
    </source>
</evidence>
<evidence type="ECO:0000256" key="5">
    <source>
        <dbReference type="ARBA" id="ARBA00007185"/>
    </source>
</evidence>
<dbReference type="Gene3D" id="3.20.19.10">
    <property type="entry name" value="Aconitase, domain 4"/>
    <property type="match status" value="1"/>
</dbReference>
<accession>A0A168DI61</accession>
<dbReference type="UniPathway" id="UPA00033">
    <property type="reaction ID" value="UER01027"/>
</dbReference>
<reference evidence="34 35" key="1">
    <citation type="journal article" date="2016" name="Genome Biol. Evol.">
        <title>Divergent and convergent evolution of fungal pathogenicity.</title>
        <authorList>
            <person name="Shang Y."/>
            <person name="Xiao G."/>
            <person name="Zheng P."/>
            <person name="Cen K."/>
            <person name="Zhan S."/>
            <person name="Wang C."/>
        </authorList>
    </citation>
    <scope>NUCLEOTIDE SEQUENCE [LARGE SCALE GENOMIC DNA]</scope>
    <source>
        <strain evidence="34 35">ARSEF 7405</strain>
    </source>
</reference>
<comment type="similarity">
    <text evidence="5 31">Belongs to the aconitase/IPM isomerase family.</text>
</comment>
<dbReference type="Proteomes" id="UP000242877">
    <property type="component" value="Unassembled WGS sequence"/>
</dbReference>
<dbReference type="SUPFAM" id="SSF53732">
    <property type="entry name" value="Aconitase iron-sulfur domain"/>
    <property type="match status" value="1"/>
</dbReference>
<dbReference type="InterPro" id="IPR027238">
    <property type="entry name" value="RuvB-like"/>
</dbReference>
<keyword evidence="22" id="KW-0010">Activator</keyword>
<keyword evidence="21 31" id="KW-0457">Lysine biosynthesis</keyword>
<dbReference type="InterPro" id="IPR015931">
    <property type="entry name" value="Acnase/IPM_dHydase_lsu_aba_1/3"/>
</dbReference>
<evidence type="ECO:0000256" key="4">
    <source>
        <dbReference type="ARBA" id="ARBA00005106"/>
    </source>
</evidence>
<feature type="region of interest" description="Disordered" evidence="32">
    <location>
        <begin position="574"/>
        <end position="593"/>
    </location>
</feature>
<dbReference type="GO" id="GO:0019878">
    <property type="term" value="P:lysine biosynthetic process via aminoadipic acid"/>
    <property type="evidence" value="ECO:0007669"/>
    <property type="project" value="UniProtKB-UniRule"/>
</dbReference>
<evidence type="ECO:0000256" key="10">
    <source>
        <dbReference type="ARBA" id="ARBA00022741"/>
    </source>
</evidence>
<dbReference type="Gene3D" id="3.30.499.10">
    <property type="entry name" value="Aconitase, domain 3"/>
    <property type="match status" value="2"/>
</dbReference>
<comment type="catalytic activity">
    <reaction evidence="28 31">
        <text>(2R,3S)-homoisocitrate = cis-homoaconitate + H2O</text>
        <dbReference type="Rhea" id="RHEA:15485"/>
        <dbReference type="ChEBI" id="CHEBI:15377"/>
        <dbReference type="ChEBI" id="CHEBI:15404"/>
        <dbReference type="ChEBI" id="CHEBI:58174"/>
        <dbReference type="EC" id="4.2.1.36"/>
    </reaction>
</comment>
<dbReference type="SUPFAM" id="SSF52540">
    <property type="entry name" value="P-loop containing nucleoside triphosphate hydrolases"/>
    <property type="match status" value="1"/>
</dbReference>
<keyword evidence="15" id="KW-0156">Chromatin regulator</keyword>
<comment type="subcellular location">
    <subcellularLocation>
        <location evidence="3 31">Mitochondrion</location>
    </subcellularLocation>
    <subcellularLocation>
        <location evidence="2">Nucleus</location>
    </subcellularLocation>
</comment>
<dbReference type="CDD" id="cd01674">
    <property type="entry name" value="Homoaconitase_Swivel"/>
    <property type="match status" value="1"/>
</dbReference>
<dbReference type="GO" id="GO:0006325">
    <property type="term" value="P:chromatin organization"/>
    <property type="evidence" value="ECO:0007669"/>
    <property type="project" value="UniProtKB-KW"/>
</dbReference>
<dbReference type="GO" id="GO:0004409">
    <property type="term" value="F:homoaconitate hydratase activity"/>
    <property type="evidence" value="ECO:0007669"/>
    <property type="project" value="UniProtKB-UniRule"/>
</dbReference>
<evidence type="ECO:0000256" key="25">
    <source>
        <dbReference type="ARBA" id="ARBA00023239"/>
    </source>
</evidence>
<evidence type="ECO:0000256" key="11">
    <source>
        <dbReference type="ARBA" id="ARBA00022763"/>
    </source>
</evidence>
<keyword evidence="17 31" id="KW-0408">Iron</keyword>
<keyword evidence="9 31" id="KW-0479">Metal-binding</keyword>
<dbReference type="Pfam" id="PF00330">
    <property type="entry name" value="Aconitase"/>
    <property type="match status" value="1"/>
</dbReference>
<evidence type="ECO:0000256" key="28">
    <source>
        <dbReference type="ARBA" id="ARBA00029338"/>
    </source>
</evidence>
<dbReference type="EMBL" id="AZGZ01000001">
    <property type="protein sequence ID" value="KZZ97768.1"/>
    <property type="molecule type" value="Genomic_DNA"/>
</dbReference>
<comment type="subunit">
    <text evidence="30">May form heterododecamers with RVB1. Component of the SWR1 chromatin remodeling complex, the INO80 chromatin remodeling complex, and of the R2TP complex.</text>
</comment>
<keyword evidence="24" id="KW-0234">DNA repair</keyword>
<dbReference type="Gene3D" id="3.40.50.300">
    <property type="entry name" value="P-loop containing nucleotide triphosphate hydrolases"/>
    <property type="match status" value="1"/>
</dbReference>
<dbReference type="InterPro" id="IPR042487">
    <property type="entry name" value="RuvBL1/2_DNA/RNA_bd_dom"/>
</dbReference>
<dbReference type="SUPFAM" id="SSF52016">
    <property type="entry name" value="LeuD/IlvD-like"/>
    <property type="match status" value="1"/>
</dbReference>
<comment type="function">
    <text evidence="1 31">Catalyzes the reversible hydration of cis-homoaconitate to (2R,3S)-homoisocitrate, a step in the alpha-aminoadipate pathway for lysine biosynthesis.</text>
</comment>
<evidence type="ECO:0000256" key="16">
    <source>
        <dbReference type="ARBA" id="ARBA00022946"/>
    </source>
</evidence>
<evidence type="ECO:0000256" key="22">
    <source>
        <dbReference type="ARBA" id="ARBA00023159"/>
    </source>
</evidence>
<keyword evidence="20 31" id="KW-0496">Mitochondrion</keyword>
<protein>
    <recommendedName>
        <fullName evidence="7 31">Homoaconitase, mitochondrial</fullName>
        <ecNumber evidence="31">4.2.1.36</ecNumber>
    </recommendedName>
    <alternativeName>
        <fullName evidence="31">Homoaconitate hydratase</fullName>
    </alternativeName>
</protein>
<feature type="domain" description="AAA+ ATPase" evidence="33">
    <location>
        <begin position="850"/>
        <end position="1128"/>
    </location>
</feature>
<dbReference type="InterPro" id="IPR041048">
    <property type="entry name" value="RuvB-like_C"/>
</dbReference>
<dbReference type="GO" id="GO:0006281">
    <property type="term" value="P:DNA repair"/>
    <property type="evidence" value="ECO:0007669"/>
    <property type="project" value="UniProtKB-KW"/>
</dbReference>
<evidence type="ECO:0000313" key="35">
    <source>
        <dbReference type="Proteomes" id="UP000242877"/>
    </source>
</evidence>
<dbReference type="InterPro" id="IPR015928">
    <property type="entry name" value="Aconitase/3IPM_dehydase_swvl"/>
</dbReference>
<dbReference type="Pfam" id="PF17856">
    <property type="entry name" value="TIP49_C"/>
    <property type="match status" value="1"/>
</dbReference>
<evidence type="ECO:0000256" key="23">
    <source>
        <dbReference type="ARBA" id="ARBA00023163"/>
    </source>
</evidence>
<evidence type="ECO:0000256" key="32">
    <source>
        <dbReference type="SAM" id="MobiDB-lite"/>
    </source>
</evidence>
<evidence type="ECO:0000259" key="33">
    <source>
        <dbReference type="SMART" id="SM00382"/>
    </source>
</evidence>
<dbReference type="GO" id="GO:0000812">
    <property type="term" value="C:Swr1 complex"/>
    <property type="evidence" value="ECO:0007669"/>
    <property type="project" value="UniProtKB-ARBA"/>
</dbReference>
<dbReference type="InterPro" id="IPR027417">
    <property type="entry name" value="P-loop_NTPase"/>
</dbReference>
<dbReference type="FunFam" id="2.40.50.360:FF:000002">
    <property type="entry name" value="RuvB-like helicase"/>
    <property type="match status" value="1"/>
</dbReference>
<keyword evidence="26" id="KW-0539">Nucleus</keyword>
<evidence type="ECO:0000256" key="17">
    <source>
        <dbReference type="ARBA" id="ARBA00023004"/>
    </source>
</evidence>
<dbReference type="FunFam" id="1.10.8.60:FF:000010">
    <property type="entry name" value="RuvB-like helicase"/>
    <property type="match status" value="1"/>
</dbReference>
<evidence type="ECO:0000256" key="20">
    <source>
        <dbReference type="ARBA" id="ARBA00023128"/>
    </source>
</evidence>
<comment type="similarity">
    <text evidence="6">Belongs to the RuvB family.</text>
</comment>
<evidence type="ECO:0000256" key="15">
    <source>
        <dbReference type="ARBA" id="ARBA00022853"/>
    </source>
</evidence>
<keyword evidence="25 31" id="KW-0456">Lyase</keyword>
<dbReference type="InterPro" id="IPR003593">
    <property type="entry name" value="AAA+_ATPase"/>
</dbReference>
<dbReference type="PROSITE" id="PS00450">
    <property type="entry name" value="ACONITASE_1"/>
    <property type="match status" value="1"/>
</dbReference>
<evidence type="ECO:0000256" key="7">
    <source>
        <dbReference type="ARBA" id="ARBA00021560"/>
    </source>
</evidence>
<evidence type="ECO:0000256" key="6">
    <source>
        <dbReference type="ARBA" id="ARBA00007519"/>
    </source>
</evidence>
<evidence type="ECO:0000256" key="27">
    <source>
        <dbReference type="ARBA" id="ARBA00025345"/>
    </source>
</evidence>
<evidence type="ECO:0000256" key="24">
    <source>
        <dbReference type="ARBA" id="ARBA00023204"/>
    </source>
</evidence>
<comment type="pathway">
    <text evidence="4 31">Amino-acid biosynthesis; L-lysine biosynthesis via AAA pathway; L-alpha-aminoadipate from 2-oxoglutarate: step 3/5.</text>
</comment>
<evidence type="ECO:0000256" key="12">
    <source>
        <dbReference type="ARBA" id="ARBA00022801"/>
    </source>
</evidence>
<dbReference type="PANTHER" id="PTHR11093">
    <property type="entry name" value="RUVB-RELATED REPTIN AND PONTIN"/>
    <property type="match status" value="1"/>
</dbReference>
<organism evidence="34 35">
    <name type="scientific">Ascosphaera apis ARSEF 7405</name>
    <dbReference type="NCBI Taxonomy" id="392613"/>
    <lineage>
        <taxon>Eukaryota</taxon>
        <taxon>Fungi</taxon>
        <taxon>Dikarya</taxon>
        <taxon>Ascomycota</taxon>
        <taxon>Pezizomycotina</taxon>
        <taxon>Eurotiomycetes</taxon>
        <taxon>Eurotiomycetidae</taxon>
        <taxon>Onygenales</taxon>
        <taxon>Ascosphaeraceae</taxon>
        <taxon>Ascosphaera</taxon>
    </lineage>
</organism>
<comment type="cofactor">
    <cofactor evidence="31">
        <name>[4Fe-4S] cluster</name>
        <dbReference type="ChEBI" id="CHEBI:49883"/>
    </cofactor>
    <text evidence="31">Binds 1 [4Fe-4S] cluster per subunit.</text>
</comment>
<keyword evidence="19" id="KW-0805">Transcription regulation</keyword>
<evidence type="ECO:0000256" key="13">
    <source>
        <dbReference type="ARBA" id="ARBA00022806"/>
    </source>
</evidence>
<keyword evidence="13" id="KW-0347">Helicase</keyword>
<dbReference type="PROSITE" id="PS01244">
    <property type="entry name" value="ACONITASE_2"/>
    <property type="match status" value="1"/>
</dbReference>
<keyword evidence="23" id="KW-0804">Transcription</keyword>
<keyword evidence="14" id="KW-0067">ATP-binding</keyword>
<dbReference type="InterPro" id="IPR036008">
    <property type="entry name" value="Aconitase_4Fe-4S_dom"/>
</dbReference>
<keyword evidence="18 31" id="KW-0411">Iron-sulfur</keyword>
<gene>
    <name evidence="34" type="ORF">AAP_00029</name>
</gene>
<evidence type="ECO:0000256" key="26">
    <source>
        <dbReference type="ARBA" id="ARBA00023242"/>
    </source>
</evidence>
<evidence type="ECO:0000256" key="21">
    <source>
        <dbReference type="ARBA" id="ARBA00023154"/>
    </source>
</evidence>
<evidence type="ECO:0000256" key="30">
    <source>
        <dbReference type="ARBA" id="ARBA00065373"/>
    </source>
</evidence>
<dbReference type="InterPro" id="IPR010339">
    <property type="entry name" value="TIP49_P-loop"/>
</dbReference>
<dbReference type="FunFam" id="3.40.50.300:FF:002221">
    <property type="entry name" value="RuvB-like 2"/>
    <property type="match status" value="2"/>
</dbReference>
<keyword evidence="12" id="KW-0378">Hydrolase</keyword>
<comment type="catalytic activity">
    <reaction evidence="29">
        <text>ATP + H2O = ADP + phosphate + H(+)</text>
        <dbReference type="Rhea" id="RHEA:13065"/>
        <dbReference type="ChEBI" id="CHEBI:15377"/>
        <dbReference type="ChEBI" id="CHEBI:15378"/>
        <dbReference type="ChEBI" id="CHEBI:30616"/>
        <dbReference type="ChEBI" id="CHEBI:43474"/>
        <dbReference type="ChEBI" id="CHEBI:456216"/>
        <dbReference type="EC" id="3.6.4.12"/>
    </reaction>
</comment>
<dbReference type="FunFam" id="3.30.499.10:FF:000013">
    <property type="entry name" value="Homoaconitase, mitochondrial"/>
    <property type="match status" value="1"/>
</dbReference>
<name>A0A168DI61_9EURO</name>
<comment type="caution">
    <text evidence="34">The sequence shown here is derived from an EMBL/GenBank/DDBJ whole genome shotgun (WGS) entry which is preliminary data.</text>
</comment>
<dbReference type="InterPro" id="IPR039386">
    <property type="entry name" value="Homoaconitase_swivel"/>
</dbReference>
<evidence type="ECO:0000256" key="3">
    <source>
        <dbReference type="ARBA" id="ARBA00004173"/>
    </source>
</evidence>
<dbReference type="NCBIfam" id="TIGR00139">
    <property type="entry name" value="h_aconitase"/>
    <property type="match status" value="1"/>
</dbReference>
<keyword evidence="35" id="KW-1185">Reference proteome</keyword>
<dbReference type="FunFam" id="3.30.499.10:FF:000016">
    <property type="entry name" value="Homoaconitase, mitochondrial"/>
    <property type="match status" value="1"/>
</dbReference>
<dbReference type="EC" id="4.2.1.36" evidence="31"/>
<evidence type="ECO:0000256" key="18">
    <source>
        <dbReference type="ARBA" id="ARBA00023014"/>
    </source>
</evidence>
<evidence type="ECO:0000256" key="14">
    <source>
        <dbReference type="ARBA" id="ARBA00022840"/>
    </source>
</evidence>
<dbReference type="AlphaFoldDB" id="A0A168DI61"/>
<comment type="function">
    <text evidence="27">DNA helicase which participates in several chromatin remodeling complexes, including the SWR1 and the INO80 complexes. The SWR1 complex mediates the ATP-dependent exchange of histone H2A for the H2A variant HZT1 leading to transcriptional regulation of selected genes by chromatin remodeling. The INO80 complex remodels chromatin by shifting nucleosomes and is involved in DNA repair. Also involved in pre-rRNA processing.</text>
</comment>
<dbReference type="GO" id="GO:0005739">
    <property type="term" value="C:mitochondrion"/>
    <property type="evidence" value="ECO:0007669"/>
    <property type="project" value="UniProtKB-SubCell"/>
</dbReference>
<dbReference type="InterPro" id="IPR004418">
    <property type="entry name" value="Homoaconitase_mito"/>
</dbReference>
<evidence type="ECO:0000256" key="19">
    <source>
        <dbReference type="ARBA" id="ARBA00023015"/>
    </source>
</evidence>
<evidence type="ECO:0000256" key="29">
    <source>
        <dbReference type="ARBA" id="ARBA00047995"/>
    </source>
</evidence>